<sequence length="355" mass="37119">MPTRRDLLSAALALPLSAGLKPARAQPGAAFAALQADLSEVPRALFRRTQDDTPALIHWGDTGAAALAAPGGRWRRLSRPFGAEQMGPGLEGRWAERVSFGPGDILRYVVIEAAPEAGAILELGPGKGKDVARALSQTGYTQAVRKDISVWWRGETDLAIDLAARNPADPFGGLVGKSARIAIRGDRLYYAAAWPMLEALTGGGGEPVGHPDLAEALAALPVAGGALAVQALLLNAQGDLSAAPPGTGLPPWRIGLIIDLFDQGQDLIAAVFSFDTAPMAAQAAERMRRIWDEFPLSDGRSFGATLGPAATGASDQGVPVAWLIAPSQPAEAGGNRGWELILRLMATRQLVPFGL</sequence>
<dbReference type="EMBL" id="UXAW01000093">
    <property type="protein sequence ID" value="VDC32670.1"/>
    <property type="molecule type" value="Genomic_DNA"/>
</dbReference>
<feature type="chain" id="PRO_5017951981" evidence="1">
    <location>
        <begin position="26"/>
        <end position="355"/>
    </location>
</feature>
<evidence type="ECO:0000313" key="2">
    <source>
        <dbReference type="EMBL" id="VDC32670.1"/>
    </source>
</evidence>
<feature type="signal peptide" evidence="1">
    <location>
        <begin position="1"/>
        <end position="25"/>
    </location>
</feature>
<dbReference type="InterPro" id="IPR006311">
    <property type="entry name" value="TAT_signal"/>
</dbReference>
<reference evidence="2 3" key="1">
    <citation type="submission" date="2018-11" db="EMBL/GenBank/DDBJ databases">
        <authorList>
            <person name="Criscuolo A."/>
        </authorList>
    </citation>
    <scope>NUCLEOTIDE SEQUENCE [LARGE SCALE GENOMIC DNA]</scope>
    <source>
        <strain evidence="2">ACIP111625</strain>
    </source>
</reference>
<evidence type="ECO:0000313" key="3">
    <source>
        <dbReference type="Proteomes" id="UP000277498"/>
    </source>
</evidence>
<dbReference type="RefSeq" id="WP_124088116.1">
    <property type="nucleotide sequence ID" value="NZ_UXAW01000093.1"/>
</dbReference>
<dbReference type="OrthoDB" id="7757523at2"/>
<dbReference type="AlphaFoldDB" id="A0A3P5XWZ5"/>
<gene>
    <name evidence="2" type="ORF">XINFAN_03414</name>
</gene>
<keyword evidence="3" id="KW-1185">Reference proteome</keyword>
<organism evidence="2 3">
    <name type="scientific">Pseudogemmobacter humi</name>
    <dbReference type="NCBI Taxonomy" id="2483812"/>
    <lineage>
        <taxon>Bacteria</taxon>
        <taxon>Pseudomonadati</taxon>
        <taxon>Pseudomonadota</taxon>
        <taxon>Alphaproteobacteria</taxon>
        <taxon>Rhodobacterales</taxon>
        <taxon>Paracoccaceae</taxon>
        <taxon>Pseudogemmobacter</taxon>
    </lineage>
</organism>
<dbReference type="Proteomes" id="UP000277498">
    <property type="component" value="Unassembled WGS sequence"/>
</dbReference>
<name>A0A3P5XWZ5_9RHOB</name>
<protein>
    <submittedName>
        <fullName evidence="2">Uncharacterized protein</fullName>
    </submittedName>
</protein>
<accession>A0A3P5XWZ5</accession>
<keyword evidence="1" id="KW-0732">Signal</keyword>
<evidence type="ECO:0000256" key="1">
    <source>
        <dbReference type="SAM" id="SignalP"/>
    </source>
</evidence>
<proteinExistence type="predicted"/>
<dbReference type="PROSITE" id="PS51318">
    <property type="entry name" value="TAT"/>
    <property type="match status" value="1"/>
</dbReference>